<feature type="binding site" evidence="5">
    <location>
        <position position="73"/>
    </location>
    <ligand>
        <name>isopentenyl diphosphate</name>
        <dbReference type="ChEBI" id="CHEBI:128769"/>
    </ligand>
</feature>
<feature type="binding site" evidence="5">
    <location>
        <position position="160"/>
    </location>
    <ligand>
        <name>(2E)-4-hydroxy-3-methylbut-2-enyl diphosphate</name>
        <dbReference type="ChEBI" id="CHEBI:128753"/>
    </ligand>
</feature>
<feature type="binding site" evidence="5">
    <location>
        <position position="41"/>
    </location>
    <ligand>
        <name>(2E)-4-hydroxy-3-methylbut-2-enyl diphosphate</name>
        <dbReference type="ChEBI" id="CHEBI:128753"/>
    </ligand>
</feature>
<dbReference type="UniPathway" id="UPA00059">
    <property type="reaction ID" value="UER00105"/>
</dbReference>
<evidence type="ECO:0000256" key="4">
    <source>
        <dbReference type="ARBA" id="ARBA00023014"/>
    </source>
</evidence>
<dbReference type="PANTHER" id="PTHR30426">
    <property type="entry name" value="4-HYDROXY-3-METHYLBUT-2-ENYL DIPHOSPHATE REDUCTASE"/>
    <property type="match status" value="1"/>
</dbReference>
<evidence type="ECO:0000313" key="6">
    <source>
        <dbReference type="EMBL" id="OGG43802.1"/>
    </source>
</evidence>
<dbReference type="InterPro" id="IPR003451">
    <property type="entry name" value="LytB/IspH"/>
</dbReference>
<feature type="binding site" evidence="5">
    <location>
        <position position="73"/>
    </location>
    <ligand>
        <name>dimethylallyl diphosphate</name>
        <dbReference type="ChEBI" id="CHEBI:57623"/>
    </ligand>
</feature>
<accession>A0A1F6C451</accession>
<sequence length="286" mass="31430">MKITVATSAGFCFGVRDAIEMAFDAAKKRERDVWMLGDIVHNEHVVRDIHDAGVKVVRRLDDVAGGTLLLRAHGTVPQVYEDARQRGLNVIDATCPLVSEIHEVARCLEAEGYHLVIIGDHGHDEVVGIAGQVKEATVVASPEEAQKVRRIKRAGVVVQSTQDIQNVKAILPELVSRCQEIKFINTICGPTRRHQNEIRTMPLENEVMVIVGSFTSANTCRLTQISKALNPRTRQVQSAEDLDPAWFEGAETVGVSAGASTPDRLIREVTERIASFRPGSEVVNSR</sequence>
<dbReference type="NCBIfam" id="TIGR00216">
    <property type="entry name" value="ispH_lytB"/>
    <property type="match status" value="1"/>
</dbReference>
<feature type="binding site" evidence="5">
    <location>
        <position position="218"/>
    </location>
    <ligand>
        <name>(2E)-4-hydroxy-3-methylbut-2-enyl diphosphate</name>
        <dbReference type="ChEBI" id="CHEBI:128753"/>
    </ligand>
</feature>
<comment type="similarity">
    <text evidence="5">Belongs to the IspH family.</text>
</comment>
<organism evidence="6 7">
    <name type="scientific">Handelsmanbacteria sp. (strain RIFCSPLOWO2_12_FULL_64_10)</name>
    <dbReference type="NCBI Taxonomy" id="1817868"/>
    <lineage>
        <taxon>Bacteria</taxon>
        <taxon>Candidatus Handelsmaniibacteriota</taxon>
    </lineage>
</organism>
<feature type="binding site" evidence="5">
    <location>
        <position position="12"/>
    </location>
    <ligand>
        <name>[4Fe-4S] cluster</name>
        <dbReference type="ChEBI" id="CHEBI:49883"/>
    </ligand>
</feature>
<dbReference type="GO" id="GO:0019288">
    <property type="term" value="P:isopentenyl diphosphate biosynthetic process, methylerythritol 4-phosphate pathway"/>
    <property type="evidence" value="ECO:0007669"/>
    <property type="project" value="UniProtKB-UniRule"/>
</dbReference>
<dbReference type="EMBL" id="MFKF01000425">
    <property type="protein sequence ID" value="OGG43802.1"/>
    <property type="molecule type" value="Genomic_DNA"/>
</dbReference>
<keyword evidence="4 5" id="KW-0411">Iron-sulfur</keyword>
<dbReference type="AlphaFoldDB" id="A0A1F6C451"/>
<protein>
    <recommendedName>
        <fullName evidence="5">4-hydroxy-3-methylbut-2-enyl diphosphate reductase</fullName>
        <shortName evidence="5">HMBPP reductase</shortName>
        <ecNumber evidence="5">1.17.7.4</ecNumber>
    </recommendedName>
</protein>
<reference evidence="6 7" key="1">
    <citation type="journal article" date="2016" name="Nat. Commun.">
        <title>Thousands of microbial genomes shed light on interconnected biogeochemical processes in an aquifer system.</title>
        <authorList>
            <person name="Anantharaman K."/>
            <person name="Brown C.T."/>
            <person name="Hug L.A."/>
            <person name="Sharon I."/>
            <person name="Castelle C.J."/>
            <person name="Probst A.J."/>
            <person name="Thomas B.C."/>
            <person name="Singh A."/>
            <person name="Wilkins M.J."/>
            <person name="Karaoz U."/>
            <person name="Brodie E.L."/>
            <person name="Williams K.H."/>
            <person name="Hubbard S.S."/>
            <person name="Banfield J.F."/>
        </authorList>
    </citation>
    <scope>NUCLEOTIDE SEQUENCE [LARGE SCALE GENOMIC DNA]</scope>
    <source>
        <strain evidence="7">RIFCSPLOWO2_12_FULL_64_10</strain>
    </source>
</reference>
<comment type="pathway">
    <text evidence="5">Isoprenoid biosynthesis; isopentenyl diphosphate biosynthesis via DXP pathway; isopentenyl diphosphate from 1-deoxy-D-xylulose 5-phosphate: step 6/6.</text>
</comment>
<evidence type="ECO:0000256" key="3">
    <source>
        <dbReference type="ARBA" id="ARBA00023004"/>
    </source>
</evidence>
<evidence type="ECO:0000256" key="5">
    <source>
        <dbReference type="HAMAP-Rule" id="MF_00191"/>
    </source>
</evidence>
<keyword evidence="5" id="KW-0560">Oxidoreductase</keyword>
<comment type="catalytic activity">
    <reaction evidence="5">
        <text>dimethylallyl diphosphate + 2 oxidized [2Fe-2S]-[ferredoxin] + H2O = (2E)-4-hydroxy-3-methylbut-2-enyl diphosphate + 2 reduced [2Fe-2S]-[ferredoxin] + 2 H(+)</text>
        <dbReference type="Rhea" id="RHEA:24825"/>
        <dbReference type="Rhea" id="RHEA-COMP:10000"/>
        <dbReference type="Rhea" id="RHEA-COMP:10001"/>
        <dbReference type="ChEBI" id="CHEBI:15377"/>
        <dbReference type="ChEBI" id="CHEBI:15378"/>
        <dbReference type="ChEBI" id="CHEBI:33737"/>
        <dbReference type="ChEBI" id="CHEBI:33738"/>
        <dbReference type="ChEBI" id="CHEBI:57623"/>
        <dbReference type="ChEBI" id="CHEBI:128753"/>
        <dbReference type="EC" id="1.17.7.4"/>
    </reaction>
</comment>
<comment type="caution">
    <text evidence="5">Lacks conserved residue(s) required for the propagation of feature annotation.</text>
</comment>
<feature type="binding site" evidence="5">
    <location>
        <position position="260"/>
    </location>
    <ligand>
        <name>(2E)-4-hydroxy-3-methylbut-2-enyl diphosphate</name>
        <dbReference type="ChEBI" id="CHEBI:128753"/>
    </ligand>
</feature>
<dbReference type="GO" id="GO:0050992">
    <property type="term" value="P:dimethylallyl diphosphate biosynthetic process"/>
    <property type="evidence" value="ECO:0007669"/>
    <property type="project" value="UniProtKB-UniRule"/>
</dbReference>
<feature type="binding site" evidence="5">
    <location>
        <position position="216"/>
    </location>
    <ligand>
        <name>isopentenyl diphosphate</name>
        <dbReference type="ChEBI" id="CHEBI:128769"/>
    </ligand>
</feature>
<comment type="function">
    <text evidence="5">Catalyzes the conversion of 1-hydroxy-2-methyl-2-(E)-butenyl 4-diphosphate (HMBPP) into a mixture of isopentenyl diphosphate (IPP) and dimethylallyl diphosphate (DMAPP). Acts in the terminal step of the DOXP/MEP pathway for isoprenoid precursor biosynthesis.</text>
</comment>
<dbReference type="GO" id="GO:0046872">
    <property type="term" value="F:metal ion binding"/>
    <property type="evidence" value="ECO:0007669"/>
    <property type="project" value="UniProtKB-KW"/>
</dbReference>
<feature type="active site" description="Proton donor" evidence="5">
    <location>
        <position position="125"/>
    </location>
</feature>
<feature type="binding site" evidence="5">
    <location>
        <position position="260"/>
    </location>
    <ligand>
        <name>dimethylallyl diphosphate</name>
        <dbReference type="ChEBI" id="CHEBI:57623"/>
    </ligand>
</feature>
<evidence type="ECO:0000313" key="7">
    <source>
        <dbReference type="Proteomes" id="UP000178606"/>
    </source>
</evidence>
<dbReference type="Gene3D" id="3.40.1010.20">
    <property type="entry name" value="4-hydroxy-3-methylbut-2-enyl diphosphate reductase, catalytic domain"/>
    <property type="match status" value="2"/>
</dbReference>
<dbReference type="Pfam" id="PF02401">
    <property type="entry name" value="LYTB"/>
    <property type="match status" value="1"/>
</dbReference>
<dbReference type="HAMAP" id="MF_00191">
    <property type="entry name" value="IspH"/>
    <property type="match status" value="1"/>
</dbReference>
<dbReference type="Gene3D" id="3.40.50.11270">
    <property type="match status" value="1"/>
</dbReference>
<keyword evidence="3 5" id="KW-0408">Iron</keyword>
<feature type="binding site" evidence="5">
    <location>
        <position position="95"/>
    </location>
    <ligand>
        <name>[4Fe-4S] cluster</name>
        <dbReference type="ChEBI" id="CHEBI:49883"/>
    </ligand>
</feature>
<feature type="binding site" evidence="5">
    <location>
        <position position="41"/>
    </location>
    <ligand>
        <name>dimethylallyl diphosphate</name>
        <dbReference type="ChEBI" id="CHEBI:57623"/>
    </ligand>
</feature>
<dbReference type="EC" id="1.17.7.4" evidence="5"/>
<feature type="binding site" evidence="5">
    <location>
        <position position="123"/>
    </location>
    <ligand>
        <name>(2E)-4-hydroxy-3-methylbut-2-enyl diphosphate</name>
        <dbReference type="ChEBI" id="CHEBI:128753"/>
    </ligand>
</feature>
<dbReference type="GO" id="GO:0051539">
    <property type="term" value="F:4 iron, 4 sulfur cluster binding"/>
    <property type="evidence" value="ECO:0007669"/>
    <property type="project" value="UniProtKB-UniRule"/>
</dbReference>
<comment type="cofactor">
    <cofactor evidence="5">
        <name>[4Fe-4S] cluster</name>
        <dbReference type="ChEBI" id="CHEBI:49883"/>
    </cofactor>
    <text evidence="5">Binds 1 [4Fe-4S] cluster per subunit.</text>
</comment>
<evidence type="ECO:0000256" key="2">
    <source>
        <dbReference type="ARBA" id="ARBA00022723"/>
    </source>
</evidence>
<dbReference type="GO" id="GO:0051745">
    <property type="term" value="F:4-hydroxy-3-methylbut-2-enyl diphosphate reductase activity"/>
    <property type="evidence" value="ECO:0007669"/>
    <property type="project" value="UniProtKB-UniRule"/>
</dbReference>
<feature type="binding site" evidence="5">
    <location>
        <position position="123"/>
    </location>
    <ligand>
        <name>dimethylallyl diphosphate</name>
        <dbReference type="ChEBI" id="CHEBI:57623"/>
    </ligand>
</feature>
<feature type="binding site" evidence="5">
    <location>
        <position position="73"/>
    </location>
    <ligand>
        <name>(2E)-4-hydroxy-3-methylbut-2-enyl diphosphate</name>
        <dbReference type="ChEBI" id="CHEBI:128753"/>
    </ligand>
</feature>
<gene>
    <name evidence="5" type="primary">ispH</name>
    <name evidence="6" type="ORF">A3F84_20095</name>
</gene>
<feature type="binding site" evidence="5">
    <location>
        <position position="41"/>
    </location>
    <ligand>
        <name>isopentenyl diphosphate</name>
        <dbReference type="ChEBI" id="CHEBI:128769"/>
    </ligand>
</feature>
<feature type="binding site" evidence="5">
    <location>
        <position position="216"/>
    </location>
    <ligand>
        <name>(2E)-4-hydroxy-3-methylbut-2-enyl diphosphate</name>
        <dbReference type="ChEBI" id="CHEBI:128753"/>
    </ligand>
</feature>
<comment type="pathway">
    <text evidence="5">Isoprenoid biosynthesis; dimethylallyl diphosphate biosynthesis; dimethylallyl diphosphate from (2E)-4-hydroxy-3-methylbutenyl diphosphate: step 1/1.</text>
</comment>
<keyword evidence="2 5" id="KW-0479">Metal-binding</keyword>
<feature type="binding site" evidence="5">
    <location>
        <position position="260"/>
    </location>
    <ligand>
        <name>isopentenyl diphosphate</name>
        <dbReference type="ChEBI" id="CHEBI:128769"/>
    </ligand>
</feature>
<comment type="caution">
    <text evidence="6">The sequence shown here is derived from an EMBL/GenBank/DDBJ whole genome shotgun (WGS) entry which is preliminary data.</text>
</comment>
<feature type="binding site" evidence="5">
    <location>
        <position position="123"/>
    </location>
    <ligand>
        <name>isopentenyl diphosphate</name>
        <dbReference type="ChEBI" id="CHEBI:128769"/>
    </ligand>
</feature>
<comment type="catalytic activity">
    <reaction evidence="5">
        <text>isopentenyl diphosphate + 2 oxidized [2Fe-2S]-[ferredoxin] + H2O = (2E)-4-hydroxy-3-methylbut-2-enyl diphosphate + 2 reduced [2Fe-2S]-[ferredoxin] + 2 H(+)</text>
        <dbReference type="Rhea" id="RHEA:24488"/>
        <dbReference type="Rhea" id="RHEA-COMP:10000"/>
        <dbReference type="Rhea" id="RHEA-COMP:10001"/>
        <dbReference type="ChEBI" id="CHEBI:15377"/>
        <dbReference type="ChEBI" id="CHEBI:15378"/>
        <dbReference type="ChEBI" id="CHEBI:33737"/>
        <dbReference type="ChEBI" id="CHEBI:33738"/>
        <dbReference type="ChEBI" id="CHEBI:128753"/>
        <dbReference type="ChEBI" id="CHEBI:128769"/>
        <dbReference type="EC" id="1.17.7.4"/>
    </reaction>
</comment>
<proteinExistence type="inferred from homology"/>
<feature type="binding site" evidence="5">
    <location>
        <position position="188"/>
    </location>
    <ligand>
        <name>[4Fe-4S] cluster</name>
        <dbReference type="ChEBI" id="CHEBI:49883"/>
    </ligand>
</feature>
<feature type="binding site" evidence="5">
    <location>
        <position position="218"/>
    </location>
    <ligand>
        <name>dimethylallyl diphosphate</name>
        <dbReference type="ChEBI" id="CHEBI:57623"/>
    </ligand>
</feature>
<keyword evidence="5" id="KW-0414">Isoprene biosynthesis</keyword>
<name>A0A1F6C451_HANXR</name>
<feature type="binding site" evidence="5">
    <location>
        <position position="216"/>
    </location>
    <ligand>
        <name>dimethylallyl diphosphate</name>
        <dbReference type="ChEBI" id="CHEBI:57623"/>
    </ligand>
</feature>
<dbReference type="CDD" id="cd13944">
    <property type="entry name" value="lytB_ispH"/>
    <property type="match status" value="1"/>
</dbReference>
<dbReference type="UniPathway" id="UPA00056">
    <property type="reaction ID" value="UER00097"/>
</dbReference>
<dbReference type="PANTHER" id="PTHR30426:SF0">
    <property type="entry name" value="4-HYDROXY-3-METHYLBUT-2-ENYL DIPHOSPHATE REDUCTASE"/>
    <property type="match status" value="1"/>
</dbReference>
<dbReference type="GO" id="GO:0016114">
    <property type="term" value="P:terpenoid biosynthetic process"/>
    <property type="evidence" value="ECO:0007669"/>
    <property type="project" value="UniProtKB-UniRule"/>
</dbReference>
<evidence type="ECO:0000256" key="1">
    <source>
        <dbReference type="ARBA" id="ARBA00022485"/>
    </source>
</evidence>
<feature type="binding site" evidence="5">
    <location>
        <position position="218"/>
    </location>
    <ligand>
        <name>isopentenyl diphosphate</name>
        <dbReference type="ChEBI" id="CHEBI:128769"/>
    </ligand>
</feature>
<keyword evidence="1 5" id="KW-0004">4Fe-4S</keyword>
<dbReference type="Proteomes" id="UP000178606">
    <property type="component" value="Unassembled WGS sequence"/>
</dbReference>